<evidence type="ECO:0000313" key="2">
    <source>
        <dbReference type="Proteomes" id="UP000291920"/>
    </source>
</evidence>
<gene>
    <name evidence="1" type="ORF">PG2017B_1073</name>
</gene>
<proteinExistence type="predicted"/>
<accession>A0A4Q5AJQ5</accession>
<evidence type="ECO:0000313" key="1">
    <source>
        <dbReference type="EMBL" id="RYQ29792.1"/>
    </source>
</evidence>
<dbReference type="EMBL" id="RYUT01000003">
    <property type="protein sequence ID" value="RYQ29792.1"/>
    <property type="molecule type" value="Genomic_DNA"/>
</dbReference>
<comment type="caution">
    <text evidence="1">The sequence shown here is derived from an EMBL/GenBank/DDBJ whole genome shotgun (WGS) entry which is preliminary data.</text>
</comment>
<name>A0A4Q5AJQ5_9BIFI</name>
<protein>
    <submittedName>
        <fullName evidence="1">Uncharacterized protein</fullName>
    </submittedName>
</protein>
<dbReference type="AlphaFoldDB" id="A0A4Q5AJQ5"/>
<organism evidence="1 2">
    <name type="scientific">Bifidobacterium pseudolongum subsp. globosum</name>
    <dbReference type="NCBI Taxonomy" id="1690"/>
    <lineage>
        <taxon>Bacteria</taxon>
        <taxon>Bacillati</taxon>
        <taxon>Actinomycetota</taxon>
        <taxon>Actinomycetes</taxon>
        <taxon>Bifidobacteriales</taxon>
        <taxon>Bifidobacteriaceae</taxon>
        <taxon>Bifidobacterium</taxon>
    </lineage>
</organism>
<sequence>MTDALGRGMTKQNDGTCLAGLGAPELFGAFAAGHDDYVVLADAWRALEHLDPVQRRRVLDAFRVVGRLAGPGDGLAECMGVCAVVMDQARRANTPHCP</sequence>
<reference evidence="1 2" key="1">
    <citation type="submission" date="2018-12" db="EMBL/GenBank/DDBJ databases">
        <title>Unveiling genomic diversity among members of the Bifidobacterium pseudolongum species, a widely distributed gut commensal of the animal kingdom.</title>
        <authorList>
            <person name="Lugli G.A."/>
            <person name="Duranti S."/>
            <person name="Albert K."/>
            <person name="Mancabelli L."/>
            <person name="Napoli S."/>
            <person name="Viappiani A."/>
            <person name="Anzalone R."/>
            <person name="Longhi G."/>
            <person name="Milani C."/>
            <person name="Turroni F."/>
            <person name="Alessandri G."/>
            <person name="Sela D.A."/>
            <person name="Van Sinderen D."/>
            <person name="Ventura M."/>
        </authorList>
    </citation>
    <scope>NUCLEOTIDE SEQUENCE [LARGE SCALE GENOMIC DNA]</scope>
    <source>
        <strain evidence="1 2">2017B</strain>
    </source>
</reference>
<dbReference type="Proteomes" id="UP000291920">
    <property type="component" value="Unassembled WGS sequence"/>
</dbReference>